<evidence type="ECO:0000256" key="11">
    <source>
        <dbReference type="ARBA" id="ARBA00076797"/>
    </source>
</evidence>
<dbReference type="Pfam" id="PF04263">
    <property type="entry name" value="TPK_catalytic"/>
    <property type="match status" value="1"/>
</dbReference>
<dbReference type="NCBIfam" id="TIGR01378">
    <property type="entry name" value="thi_PPkinase"/>
    <property type="match status" value="1"/>
</dbReference>
<dbReference type="GO" id="GO:0030975">
    <property type="term" value="F:thiamine binding"/>
    <property type="evidence" value="ECO:0007669"/>
    <property type="project" value="InterPro"/>
</dbReference>
<evidence type="ECO:0000259" key="13">
    <source>
        <dbReference type="SMART" id="SM00983"/>
    </source>
</evidence>
<keyword evidence="7" id="KW-0067">ATP-binding</keyword>
<dbReference type="GO" id="GO:0009229">
    <property type="term" value="P:thiamine diphosphate biosynthetic process"/>
    <property type="evidence" value="ECO:0007669"/>
    <property type="project" value="InterPro"/>
</dbReference>
<dbReference type="InterPro" id="IPR006282">
    <property type="entry name" value="Thi_PPkinase"/>
</dbReference>
<dbReference type="AlphaFoldDB" id="A0A8B7Y5C1"/>
<accession>A0A8B7Y5C1</accession>
<dbReference type="FunFam" id="3.40.50.10240:FF:000006">
    <property type="entry name" value="Thiamin pyrophosphokinase 1"/>
    <property type="match status" value="1"/>
</dbReference>
<evidence type="ECO:0000256" key="6">
    <source>
        <dbReference type="ARBA" id="ARBA00022777"/>
    </source>
</evidence>
<dbReference type="SUPFAM" id="SSF63999">
    <property type="entry name" value="Thiamin pyrophosphokinase, catalytic domain"/>
    <property type="match status" value="1"/>
</dbReference>
<comment type="subunit">
    <text evidence="3">Homodimer.</text>
</comment>
<dbReference type="InterPro" id="IPR007373">
    <property type="entry name" value="Thiamin_PyroPKinase_B1-bd"/>
</dbReference>
<dbReference type="GO" id="GO:0006772">
    <property type="term" value="P:thiamine metabolic process"/>
    <property type="evidence" value="ECO:0007669"/>
    <property type="project" value="InterPro"/>
</dbReference>
<evidence type="ECO:0000256" key="3">
    <source>
        <dbReference type="ARBA" id="ARBA00011738"/>
    </source>
</evidence>
<dbReference type="GeneID" id="110978055"/>
<keyword evidence="5" id="KW-0547">Nucleotide-binding</keyword>
<dbReference type="Pfam" id="PF04265">
    <property type="entry name" value="TPK_B1_binding"/>
    <property type="match status" value="1"/>
</dbReference>
<dbReference type="GO" id="GO:0004788">
    <property type="term" value="F:thiamine diphosphokinase activity"/>
    <property type="evidence" value="ECO:0007669"/>
    <property type="project" value="InterPro"/>
</dbReference>
<dbReference type="GO" id="GO:0005829">
    <property type="term" value="C:cytosol"/>
    <property type="evidence" value="ECO:0007669"/>
    <property type="project" value="UniProtKB-ARBA"/>
</dbReference>
<dbReference type="SUPFAM" id="SSF63862">
    <property type="entry name" value="Thiamin pyrophosphokinase, substrate-binding domain"/>
    <property type="match status" value="1"/>
</dbReference>
<keyword evidence="4" id="KW-0808">Transferase</keyword>
<evidence type="ECO:0000256" key="1">
    <source>
        <dbReference type="ARBA" id="ARBA00005078"/>
    </source>
</evidence>
<comment type="catalytic activity">
    <reaction evidence="8">
        <text>thiamine + UTP = thiamine diphosphate + UMP + H(+)</text>
        <dbReference type="Rhea" id="RHEA:79423"/>
        <dbReference type="ChEBI" id="CHEBI:15378"/>
        <dbReference type="ChEBI" id="CHEBI:18385"/>
        <dbReference type="ChEBI" id="CHEBI:46398"/>
        <dbReference type="ChEBI" id="CHEBI:57865"/>
        <dbReference type="ChEBI" id="CHEBI:58937"/>
    </reaction>
    <physiologicalReaction direction="left-to-right" evidence="8">
        <dbReference type="Rhea" id="RHEA:79424"/>
    </physiologicalReaction>
</comment>
<keyword evidence="14" id="KW-1185">Reference proteome</keyword>
<dbReference type="InterPro" id="IPR036371">
    <property type="entry name" value="TPK_B1-bd_sf"/>
</dbReference>
<dbReference type="Proteomes" id="UP000694845">
    <property type="component" value="Unplaced"/>
</dbReference>
<evidence type="ECO:0000256" key="10">
    <source>
        <dbReference type="ARBA" id="ARBA00074758"/>
    </source>
</evidence>
<comment type="pathway">
    <text evidence="1">Cofactor biosynthesis; thiamine diphosphate biosynthesis; thiamine diphosphate from thiamine: step 1/1.</text>
</comment>
<dbReference type="OrthoDB" id="25149at2759"/>
<dbReference type="Gene3D" id="3.40.50.10240">
    <property type="entry name" value="Thiamin pyrophosphokinase, catalytic domain"/>
    <property type="match status" value="1"/>
</dbReference>
<dbReference type="Gene3D" id="2.60.120.320">
    <property type="entry name" value="Thiamin pyrophosphokinase, thiamin-binding domain"/>
    <property type="match status" value="1"/>
</dbReference>
<evidence type="ECO:0000256" key="2">
    <source>
        <dbReference type="ARBA" id="ARBA00006785"/>
    </source>
</evidence>
<dbReference type="SMART" id="SM00983">
    <property type="entry name" value="TPK_B1_binding"/>
    <property type="match status" value="1"/>
</dbReference>
<evidence type="ECO:0000256" key="5">
    <source>
        <dbReference type="ARBA" id="ARBA00022741"/>
    </source>
</evidence>
<evidence type="ECO:0000256" key="8">
    <source>
        <dbReference type="ARBA" id="ARBA00050898"/>
    </source>
</evidence>
<gene>
    <name evidence="15" type="primary">LOC110978055</name>
</gene>
<dbReference type="GO" id="GO:0016301">
    <property type="term" value="F:kinase activity"/>
    <property type="evidence" value="ECO:0007669"/>
    <property type="project" value="UniProtKB-KW"/>
</dbReference>
<dbReference type="PANTHER" id="PTHR13622:SF8">
    <property type="entry name" value="THIAMIN PYROPHOSPHOKINASE 1"/>
    <property type="match status" value="1"/>
</dbReference>
<proteinExistence type="inferred from homology"/>
<name>A0A8B7Y5C1_ACAPL</name>
<sequence>MPGIPKGLLRLCRLGGKGGRGPTVNLRNSQKASHESEATKDLANGAAASFMLDRAAKQDSNSEADDPSTSGTSAGMAFSCVWRPLACFERQHNDLKFALILLNQPLTELRQQLKLVWSRSVLKAAADGGSNRLYECMMGNHQSYIPDLVTGDFDSIRPEVLLYYQRRGAKIIETPDQNYTDFTKCLRIVLDTLECNTLKVEAVVVLGAMGERFDQTLASVNTLYEANINSELPVYLLADRSLACLLRPGKHVIEVNTGLEGPWCGLIPIGNKCRQVTTTGLKWNLDHQPMQFGGLISTSNTYAEGTETVTVQTDQPLLWTMGFKDDLSVPNTKKSDSF</sequence>
<dbReference type="PANTHER" id="PTHR13622">
    <property type="entry name" value="THIAMIN PYROPHOSPHOKINASE"/>
    <property type="match status" value="1"/>
</dbReference>
<feature type="domain" description="Thiamin pyrophosphokinase thiamin-binding" evidence="13">
    <location>
        <begin position="249"/>
        <end position="317"/>
    </location>
</feature>
<organism evidence="14 15">
    <name type="scientific">Acanthaster planci</name>
    <name type="common">Crown-of-thorns starfish</name>
    <dbReference type="NCBI Taxonomy" id="133434"/>
    <lineage>
        <taxon>Eukaryota</taxon>
        <taxon>Metazoa</taxon>
        <taxon>Echinodermata</taxon>
        <taxon>Eleutherozoa</taxon>
        <taxon>Asterozoa</taxon>
        <taxon>Asteroidea</taxon>
        <taxon>Valvatacea</taxon>
        <taxon>Valvatida</taxon>
        <taxon>Acanthasteridae</taxon>
        <taxon>Acanthaster</taxon>
    </lineage>
</organism>
<dbReference type="InterPro" id="IPR007371">
    <property type="entry name" value="TPK_catalytic"/>
</dbReference>
<evidence type="ECO:0000256" key="4">
    <source>
        <dbReference type="ARBA" id="ARBA00022679"/>
    </source>
</evidence>
<feature type="region of interest" description="Disordered" evidence="12">
    <location>
        <begin position="19"/>
        <end position="40"/>
    </location>
</feature>
<evidence type="ECO:0000256" key="12">
    <source>
        <dbReference type="SAM" id="MobiDB-lite"/>
    </source>
</evidence>
<evidence type="ECO:0000313" key="15">
    <source>
        <dbReference type="RefSeq" id="XP_022088399.1"/>
    </source>
</evidence>
<dbReference type="FunFam" id="2.60.120.320:FF:000002">
    <property type="entry name" value="Thiamine pyrophosphokinase"/>
    <property type="match status" value="1"/>
</dbReference>
<dbReference type="RefSeq" id="XP_022088399.1">
    <property type="nucleotide sequence ID" value="XM_022232707.1"/>
</dbReference>
<comment type="function">
    <text evidence="9">Catalyzes the phosphorylation of thiamine to thiamine pyrophosphate (TPP) utilizing UTP and therefore links the biosynthesis of TPP to pyrimidines metabolism. By producing thiamine pyrophosphate, a cofactor of the mitochondrial pyruvate dehydrogenase indirectly regulates pyruvate oxidation and lipogenesis. Although it can also catalyze thiamine phosphorylation using ATP and CTP in vitro, it does so with significantly lower efficiency and without physiological relevance evidence.</text>
</comment>
<dbReference type="InterPro" id="IPR036759">
    <property type="entry name" value="TPK_catalytic_sf"/>
</dbReference>
<reference evidence="15" key="1">
    <citation type="submission" date="2025-08" db="UniProtKB">
        <authorList>
            <consortium name="RefSeq"/>
        </authorList>
    </citation>
    <scope>IDENTIFICATION</scope>
</reference>
<dbReference type="KEGG" id="aplc:110978055"/>
<evidence type="ECO:0000313" key="14">
    <source>
        <dbReference type="Proteomes" id="UP000694845"/>
    </source>
</evidence>
<keyword evidence="6" id="KW-0418">Kinase</keyword>
<dbReference type="CDD" id="cd07995">
    <property type="entry name" value="TPK"/>
    <property type="match status" value="1"/>
</dbReference>
<protein>
    <recommendedName>
        <fullName evidence="10">Thiamine pyrophosphokinase 1</fullName>
    </recommendedName>
    <alternativeName>
        <fullName evidence="11">Thiamin pyrophosphokinase 1</fullName>
    </alternativeName>
</protein>
<evidence type="ECO:0000256" key="9">
    <source>
        <dbReference type="ARBA" id="ARBA00055888"/>
    </source>
</evidence>
<evidence type="ECO:0000256" key="7">
    <source>
        <dbReference type="ARBA" id="ARBA00022840"/>
    </source>
</evidence>
<comment type="similarity">
    <text evidence="2">Belongs to the thiamine pyrophosphokinase family.</text>
</comment>
<dbReference type="GO" id="GO:0005524">
    <property type="term" value="F:ATP binding"/>
    <property type="evidence" value="ECO:0007669"/>
    <property type="project" value="UniProtKB-KW"/>
</dbReference>